<comment type="caution">
    <text evidence="1">The sequence shown here is derived from an EMBL/GenBank/DDBJ whole genome shotgun (WGS) entry which is preliminary data.</text>
</comment>
<reference evidence="1" key="1">
    <citation type="journal article" date="2017" name="Nature">
        <title>The sunflower genome provides insights into oil metabolism, flowering and Asterid evolution.</title>
        <authorList>
            <person name="Badouin H."/>
            <person name="Gouzy J."/>
            <person name="Grassa C.J."/>
            <person name="Murat F."/>
            <person name="Staton S.E."/>
            <person name="Cottret L."/>
            <person name="Lelandais-Briere C."/>
            <person name="Owens G.L."/>
            <person name="Carrere S."/>
            <person name="Mayjonade B."/>
            <person name="Legrand L."/>
            <person name="Gill N."/>
            <person name="Kane N.C."/>
            <person name="Bowers J.E."/>
            <person name="Hubner S."/>
            <person name="Bellec A."/>
            <person name="Berard A."/>
            <person name="Berges H."/>
            <person name="Blanchet N."/>
            <person name="Boniface M.C."/>
            <person name="Brunel D."/>
            <person name="Catrice O."/>
            <person name="Chaidir N."/>
            <person name="Claudel C."/>
            <person name="Donnadieu C."/>
            <person name="Faraut T."/>
            <person name="Fievet G."/>
            <person name="Helmstetter N."/>
            <person name="King M."/>
            <person name="Knapp S.J."/>
            <person name="Lai Z."/>
            <person name="Le Paslier M.C."/>
            <person name="Lippi Y."/>
            <person name="Lorenzon L."/>
            <person name="Mandel J.R."/>
            <person name="Marage G."/>
            <person name="Marchand G."/>
            <person name="Marquand E."/>
            <person name="Bret-Mestries E."/>
            <person name="Morien E."/>
            <person name="Nambeesan S."/>
            <person name="Nguyen T."/>
            <person name="Pegot-Espagnet P."/>
            <person name="Pouilly N."/>
            <person name="Raftis F."/>
            <person name="Sallet E."/>
            <person name="Schiex T."/>
            <person name="Thomas J."/>
            <person name="Vandecasteele C."/>
            <person name="Vares D."/>
            <person name="Vear F."/>
            <person name="Vautrin S."/>
            <person name="Crespi M."/>
            <person name="Mangin B."/>
            <person name="Burke J.M."/>
            <person name="Salse J."/>
            <person name="Munos S."/>
            <person name="Vincourt P."/>
            <person name="Rieseberg L.H."/>
            <person name="Langlade N.B."/>
        </authorList>
    </citation>
    <scope>NUCLEOTIDE SEQUENCE</scope>
    <source>
        <tissue evidence="1">Leaves</tissue>
    </source>
</reference>
<evidence type="ECO:0000313" key="1">
    <source>
        <dbReference type="EMBL" id="KAF5823502.1"/>
    </source>
</evidence>
<accession>A0A9K3JY89</accession>
<dbReference type="Gramene" id="mRNA:HanXRQr2_Chr01g0039041">
    <property type="protein sequence ID" value="CDS:HanXRQr2_Chr01g0039041.1"/>
    <property type="gene ID" value="HanXRQr2_Chr01g0039041"/>
</dbReference>
<dbReference type="EMBL" id="MNCJ02000316">
    <property type="protein sequence ID" value="KAF5823502.1"/>
    <property type="molecule type" value="Genomic_DNA"/>
</dbReference>
<dbReference type="Proteomes" id="UP000215914">
    <property type="component" value="Unassembled WGS sequence"/>
</dbReference>
<reference evidence="1" key="2">
    <citation type="submission" date="2020-06" db="EMBL/GenBank/DDBJ databases">
        <title>Helianthus annuus Genome sequencing and assembly Release 2.</title>
        <authorList>
            <person name="Gouzy J."/>
            <person name="Langlade N."/>
            <person name="Munos S."/>
        </authorList>
    </citation>
    <scope>NUCLEOTIDE SEQUENCE</scope>
    <source>
        <tissue evidence="1">Leaves</tissue>
    </source>
</reference>
<dbReference type="AlphaFoldDB" id="A0A9K3JY89"/>
<sequence>MNFKYDKTFIMKEILWYVFSAASFQLKRVRVFHYPRNECTKVEDQDSNFKNMRTMYRISPNHIDYPSIFLYDKRKD</sequence>
<keyword evidence="2" id="KW-1185">Reference proteome</keyword>
<protein>
    <submittedName>
        <fullName evidence="1">Uncharacterized protein</fullName>
    </submittedName>
</protein>
<evidence type="ECO:0000313" key="2">
    <source>
        <dbReference type="Proteomes" id="UP000215914"/>
    </source>
</evidence>
<proteinExistence type="predicted"/>
<name>A0A9K3JY89_HELAN</name>
<organism evidence="1 2">
    <name type="scientific">Helianthus annuus</name>
    <name type="common">Common sunflower</name>
    <dbReference type="NCBI Taxonomy" id="4232"/>
    <lineage>
        <taxon>Eukaryota</taxon>
        <taxon>Viridiplantae</taxon>
        <taxon>Streptophyta</taxon>
        <taxon>Embryophyta</taxon>
        <taxon>Tracheophyta</taxon>
        <taxon>Spermatophyta</taxon>
        <taxon>Magnoliopsida</taxon>
        <taxon>eudicotyledons</taxon>
        <taxon>Gunneridae</taxon>
        <taxon>Pentapetalae</taxon>
        <taxon>asterids</taxon>
        <taxon>campanulids</taxon>
        <taxon>Asterales</taxon>
        <taxon>Asteraceae</taxon>
        <taxon>Asteroideae</taxon>
        <taxon>Heliantheae alliance</taxon>
        <taxon>Heliantheae</taxon>
        <taxon>Helianthus</taxon>
    </lineage>
</organism>
<gene>
    <name evidence="1" type="ORF">HanXRQr2_Chr01g0039041</name>
</gene>